<evidence type="ECO:0000256" key="7">
    <source>
        <dbReference type="ARBA" id="ARBA00022763"/>
    </source>
</evidence>
<evidence type="ECO:0000256" key="9">
    <source>
        <dbReference type="ARBA" id="ARBA00023004"/>
    </source>
</evidence>
<dbReference type="EMBL" id="CP001940">
    <property type="protein sequence ID" value="ADH84984.1"/>
    <property type="molecule type" value="Genomic_DNA"/>
</dbReference>
<keyword evidence="10" id="KW-0411">Iron-sulfur</keyword>
<gene>
    <name evidence="14" type="ordered locus">DaAHT2_0273</name>
</gene>
<evidence type="ECO:0000313" key="14">
    <source>
        <dbReference type="EMBL" id="ADH84984.1"/>
    </source>
</evidence>
<accession>D6Z6M5</accession>
<dbReference type="InterPro" id="IPR005122">
    <property type="entry name" value="Uracil-DNA_glycosylase-like"/>
</dbReference>
<dbReference type="EC" id="3.2.2.27" evidence="3"/>
<evidence type="ECO:0000256" key="8">
    <source>
        <dbReference type="ARBA" id="ARBA00022801"/>
    </source>
</evidence>
<evidence type="ECO:0000256" key="3">
    <source>
        <dbReference type="ARBA" id="ARBA00012030"/>
    </source>
</evidence>
<dbReference type="SMART" id="SM00987">
    <property type="entry name" value="UreE_C"/>
    <property type="match status" value="1"/>
</dbReference>
<dbReference type="NCBIfam" id="TIGR00758">
    <property type="entry name" value="UDG_fam4"/>
    <property type="match status" value="1"/>
</dbReference>
<dbReference type="GO" id="GO:0004844">
    <property type="term" value="F:uracil DNA N-glycosylase activity"/>
    <property type="evidence" value="ECO:0007669"/>
    <property type="project" value="UniProtKB-EC"/>
</dbReference>
<dbReference type="Gene3D" id="3.40.470.10">
    <property type="entry name" value="Uracil-DNA glycosylase-like domain"/>
    <property type="match status" value="1"/>
</dbReference>
<feature type="region of interest" description="Disordered" evidence="12">
    <location>
        <begin position="49"/>
        <end position="86"/>
    </location>
</feature>
<dbReference type="OrthoDB" id="5290748at2"/>
<dbReference type="InterPro" id="IPR051536">
    <property type="entry name" value="UDG_Type-4/5"/>
</dbReference>
<protein>
    <recommendedName>
        <fullName evidence="4">Type-4 uracil-DNA glycosylase</fullName>
        <ecNumber evidence="3">3.2.2.27</ecNumber>
    </recommendedName>
</protein>
<dbReference type="PANTHER" id="PTHR33693:SF1">
    <property type="entry name" value="TYPE-4 URACIL-DNA GLYCOSYLASE"/>
    <property type="match status" value="1"/>
</dbReference>
<dbReference type="SUPFAM" id="SSF52141">
    <property type="entry name" value="Uracil-DNA glycosylase-like"/>
    <property type="match status" value="1"/>
</dbReference>
<reference evidence="15" key="1">
    <citation type="submission" date="2010-02" db="EMBL/GenBank/DDBJ databases">
        <title>Complete sequence of Desulfurivibrio alkaliphilus AHT2.</title>
        <authorList>
            <consortium name="US DOE Joint Genome Institute"/>
            <person name="Pitluck S."/>
            <person name="Chertkov O."/>
            <person name="Detter J.C."/>
            <person name="Han C."/>
            <person name="Tapia R."/>
            <person name="Larimer F."/>
            <person name="Land M."/>
            <person name="Hauser L."/>
            <person name="Kyrpides N."/>
            <person name="Mikhailova N."/>
            <person name="Sorokin D.Y."/>
            <person name="Muyzer G."/>
            <person name="Woyke T."/>
        </authorList>
    </citation>
    <scope>NUCLEOTIDE SEQUENCE [LARGE SCALE GENOMIC DNA]</scope>
    <source>
        <strain evidence="15">DSM 19089 / UNIQEM U267 / AHT2</strain>
    </source>
</reference>
<sequence length="277" mass="30288">MSNQSAPQTRRLPLRRLLTDLQGLVLLHRELGVDAYPASPGLLRLLQPSCQGRQGRDSAKTGELGAAKSPAPPARPRSSKSAEAEREVPDLTVLAAQLQDCRQCPHHQWRQKVIFGQGSAEARLLLIAGYPGAAEEGAGLPCQGAAGELLDRMLAAIQLSRRQIYLTTLVKCIPEAARQAATSPAPPEPAAISACLPFLQQQIAAIRPALICTLGPLPAQALLRTGKHLLQLRGRFHQYRDIPLMPTLAPDFLLHNPEMKKYAWQDLQLIQKFLQKN</sequence>
<dbReference type="KEGG" id="dak:DaAHT2_0273"/>
<dbReference type="GO" id="GO:0046872">
    <property type="term" value="F:metal ion binding"/>
    <property type="evidence" value="ECO:0007669"/>
    <property type="project" value="UniProtKB-KW"/>
</dbReference>
<evidence type="ECO:0000256" key="10">
    <source>
        <dbReference type="ARBA" id="ARBA00023014"/>
    </source>
</evidence>
<dbReference type="HOGENOM" id="CLU_044815_1_3_7"/>
<keyword evidence="7" id="KW-0227">DNA damage</keyword>
<organism evidence="14 15">
    <name type="scientific">Desulfurivibrio alkaliphilus (strain DSM 19089 / UNIQEM U267 / AHT2)</name>
    <dbReference type="NCBI Taxonomy" id="589865"/>
    <lineage>
        <taxon>Bacteria</taxon>
        <taxon>Pseudomonadati</taxon>
        <taxon>Thermodesulfobacteriota</taxon>
        <taxon>Desulfobulbia</taxon>
        <taxon>Desulfobulbales</taxon>
        <taxon>Desulfobulbaceae</taxon>
        <taxon>Desulfurivibrio</taxon>
    </lineage>
</organism>
<dbReference type="GO" id="GO:0006281">
    <property type="term" value="P:DNA repair"/>
    <property type="evidence" value="ECO:0007669"/>
    <property type="project" value="UniProtKB-KW"/>
</dbReference>
<dbReference type="Proteomes" id="UP000001508">
    <property type="component" value="Chromosome"/>
</dbReference>
<evidence type="ECO:0000256" key="4">
    <source>
        <dbReference type="ARBA" id="ARBA00019403"/>
    </source>
</evidence>
<dbReference type="STRING" id="589865.DaAHT2_0273"/>
<proteinExistence type="inferred from homology"/>
<dbReference type="GO" id="GO:0051539">
    <property type="term" value="F:4 iron, 4 sulfur cluster binding"/>
    <property type="evidence" value="ECO:0007669"/>
    <property type="project" value="UniProtKB-KW"/>
</dbReference>
<dbReference type="InParanoid" id="D6Z6M5"/>
<keyword evidence="5" id="KW-0004">4Fe-4S</keyword>
<comment type="catalytic activity">
    <reaction evidence="1">
        <text>Hydrolyzes single-stranded DNA or mismatched double-stranded DNA and polynucleotides, releasing free uracil.</text>
        <dbReference type="EC" id="3.2.2.27"/>
    </reaction>
</comment>
<dbReference type="RefSeq" id="WP_013162515.1">
    <property type="nucleotide sequence ID" value="NC_014216.1"/>
</dbReference>
<evidence type="ECO:0000256" key="1">
    <source>
        <dbReference type="ARBA" id="ARBA00001400"/>
    </source>
</evidence>
<dbReference type="CDD" id="cd10030">
    <property type="entry name" value="UDG-F4_TTUDGA_SPO1dp_like"/>
    <property type="match status" value="1"/>
</dbReference>
<evidence type="ECO:0000256" key="5">
    <source>
        <dbReference type="ARBA" id="ARBA00022485"/>
    </source>
</evidence>
<keyword evidence="15" id="KW-1185">Reference proteome</keyword>
<dbReference type="AlphaFoldDB" id="D6Z6M5"/>
<dbReference type="eggNOG" id="COG1573">
    <property type="taxonomic scope" value="Bacteria"/>
</dbReference>
<dbReference type="Pfam" id="PF03167">
    <property type="entry name" value="UDG"/>
    <property type="match status" value="1"/>
</dbReference>
<evidence type="ECO:0000256" key="12">
    <source>
        <dbReference type="SAM" id="MobiDB-lite"/>
    </source>
</evidence>
<evidence type="ECO:0000313" key="15">
    <source>
        <dbReference type="Proteomes" id="UP000001508"/>
    </source>
</evidence>
<evidence type="ECO:0000256" key="6">
    <source>
        <dbReference type="ARBA" id="ARBA00022723"/>
    </source>
</evidence>
<evidence type="ECO:0000256" key="2">
    <source>
        <dbReference type="ARBA" id="ARBA00006521"/>
    </source>
</evidence>
<dbReference type="SMART" id="SM00986">
    <property type="entry name" value="UDG"/>
    <property type="match status" value="1"/>
</dbReference>
<feature type="domain" description="Uracil-DNA glycosylase-like" evidence="13">
    <location>
        <begin position="115"/>
        <end position="268"/>
    </location>
</feature>
<dbReference type="PANTHER" id="PTHR33693">
    <property type="entry name" value="TYPE-5 URACIL-DNA GLYCOSYLASE"/>
    <property type="match status" value="1"/>
</dbReference>
<dbReference type="InterPro" id="IPR036895">
    <property type="entry name" value="Uracil-DNA_glycosylase-like_sf"/>
</dbReference>
<evidence type="ECO:0000259" key="13">
    <source>
        <dbReference type="SMART" id="SM00986"/>
    </source>
</evidence>
<evidence type="ECO:0000256" key="11">
    <source>
        <dbReference type="ARBA" id="ARBA00023204"/>
    </source>
</evidence>
<keyword evidence="6" id="KW-0479">Metal-binding</keyword>
<comment type="similarity">
    <text evidence="2">Belongs to the uracil-DNA glycosylase (UDG) superfamily. Type 4 (UDGa) family.</text>
</comment>
<keyword evidence="9" id="KW-0408">Iron</keyword>
<keyword evidence="8" id="KW-0378">Hydrolase</keyword>
<keyword evidence="11" id="KW-0234">DNA repair</keyword>
<dbReference type="InterPro" id="IPR005273">
    <property type="entry name" value="Ura-DNA_glyco_family4"/>
</dbReference>
<name>D6Z6M5_DESAT</name>